<protein>
    <submittedName>
        <fullName evidence="2">Uncharacterized protein</fullName>
    </submittedName>
</protein>
<keyword evidence="3" id="KW-1185">Reference proteome</keyword>
<comment type="caution">
    <text evidence="2">The sequence shown here is derived from an EMBL/GenBank/DDBJ whole genome shotgun (WGS) entry which is preliminary data.</text>
</comment>
<proteinExistence type="predicted"/>
<sequence length="71" mass="8291">MKAAYDRRLKQVLIHATKRFLVTLCTHAASVEPASVFCVSILNVVLLRKFLRRNQRRMRQRQSNAYSCTQP</sequence>
<dbReference type="InParanoid" id="A0A369K1S2"/>
<gene>
    <name evidence="2" type="ORF">Hypma_004103</name>
</gene>
<reference evidence="2" key="1">
    <citation type="submission" date="2018-04" db="EMBL/GenBank/DDBJ databases">
        <title>Whole genome sequencing of Hypsizygus marmoreus.</title>
        <authorList>
            <person name="Choi I.-G."/>
            <person name="Min B."/>
            <person name="Kim J.-G."/>
            <person name="Kim S."/>
            <person name="Oh Y.-L."/>
            <person name="Kong W.-S."/>
            <person name="Park H."/>
            <person name="Jeong J."/>
            <person name="Song E.-S."/>
        </authorList>
    </citation>
    <scope>NUCLEOTIDE SEQUENCE [LARGE SCALE GENOMIC DNA]</scope>
    <source>
        <strain evidence="2">51987-8</strain>
    </source>
</reference>
<keyword evidence="1" id="KW-0812">Transmembrane</keyword>
<evidence type="ECO:0000313" key="3">
    <source>
        <dbReference type="Proteomes" id="UP000076154"/>
    </source>
</evidence>
<name>A0A369K1S2_HYPMA</name>
<dbReference type="EMBL" id="LUEZ02000016">
    <property type="protein sequence ID" value="RDB27460.1"/>
    <property type="molecule type" value="Genomic_DNA"/>
</dbReference>
<evidence type="ECO:0000313" key="2">
    <source>
        <dbReference type="EMBL" id="RDB27460.1"/>
    </source>
</evidence>
<keyword evidence="1" id="KW-0472">Membrane</keyword>
<feature type="transmembrane region" description="Helical" evidence="1">
    <location>
        <begin position="34"/>
        <end position="51"/>
    </location>
</feature>
<dbReference type="AlphaFoldDB" id="A0A369K1S2"/>
<evidence type="ECO:0000256" key="1">
    <source>
        <dbReference type="SAM" id="Phobius"/>
    </source>
</evidence>
<keyword evidence="1" id="KW-1133">Transmembrane helix</keyword>
<dbReference type="Proteomes" id="UP000076154">
    <property type="component" value="Unassembled WGS sequence"/>
</dbReference>
<organism evidence="2 3">
    <name type="scientific">Hypsizygus marmoreus</name>
    <name type="common">White beech mushroom</name>
    <name type="synonym">Agaricus marmoreus</name>
    <dbReference type="NCBI Taxonomy" id="39966"/>
    <lineage>
        <taxon>Eukaryota</taxon>
        <taxon>Fungi</taxon>
        <taxon>Dikarya</taxon>
        <taxon>Basidiomycota</taxon>
        <taxon>Agaricomycotina</taxon>
        <taxon>Agaricomycetes</taxon>
        <taxon>Agaricomycetidae</taxon>
        <taxon>Agaricales</taxon>
        <taxon>Tricholomatineae</taxon>
        <taxon>Lyophyllaceae</taxon>
        <taxon>Hypsizygus</taxon>
    </lineage>
</organism>
<accession>A0A369K1S2</accession>